<feature type="compositionally biased region" description="Polar residues" evidence="9">
    <location>
        <begin position="59"/>
        <end position="68"/>
    </location>
</feature>
<keyword evidence="7 8" id="KW-0539">Nucleus</keyword>
<dbReference type="EMBL" id="JBHFQA010000002">
    <property type="protein sequence ID" value="KAL2103068.1"/>
    <property type="molecule type" value="Genomic_DNA"/>
</dbReference>
<dbReference type="Gene3D" id="1.10.30.10">
    <property type="entry name" value="High mobility group box domain"/>
    <property type="match status" value="1"/>
</dbReference>
<evidence type="ECO:0000256" key="2">
    <source>
        <dbReference type="ARBA" id="ARBA00022782"/>
    </source>
</evidence>
<feature type="DNA-binding region" description="HMG box" evidence="8">
    <location>
        <begin position="1"/>
        <end position="44"/>
    </location>
</feature>
<evidence type="ECO:0000256" key="3">
    <source>
        <dbReference type="ARBA" id="ARBA00023015"/>
    </source>
</evidence>
<evidence type="ECO:0000256" key="6">
    <source>
        <dbReference type="ARBA" id="ARBA00023163"/>
    </source>
</evidence>
<keyword evidence="6" id="KW-0804">Transcription</keyword>
<evidence type="ECO:0000256" key="8">
    <source>
        <dbReference type="PROSITE-ProRule" id="PRU00267"/>
    </source>
</evidence>
<comment type="subcellular location">
    <subcellularLocation>
        <location evidence="1">Nucleus</location>
    </subcellularLocation>
</comment>
<accession>A0ABD1KWG8</accession>
<dbReference type="AlphaFoldDB" id="A0ABD1KWG8"/>
<keyword evidence="2" id="KW-0221">Differentiation</keyword>
<feature type="compositionally biased region" description="Basic residues" evidence="9">
    <location>
        <begin position="156"/>
        <end position="165"/>
    </location>
</feature>
<dbReference type="SUPFAM" id="SSF47095">
    <property type="entry name" value="HMG-box"/>
    <property type="match status" value="1"/>
</dbReference>
<protein>
    <recommendedName>
        <fullName evidence="10">HMG box domain-containing protein</fullName>
    </recommendedName>
</protein>
<comment type="caution">
    <text evidence="11">The sequence shown here is derived from an EMBL/GenBank/DDBJ whole genome shotgun (WGS) entry which is preliminary data.</text>
</comment>
<dbReference type="GO" id="GO:0005634">
    <property type="term" value="C:nucleus"/>
    <property type="evidence" value="ECO:0007669"/>
    <property type="project" value="UniProtKB-SubCell"/>
</dbReference>
<dbReference type="GO" id="GO:0030154">
    <property type="term" value="P:cell differentiation"/>
    <property type="evidence" value="ECO:0007669"/>
    <property type="project" value="UniProtKB-KW"/>
</dbReference>
<proteinExistence type="predicted"/>
<feature type="compositionally biased region" description="Low complexity" evidence="9">
    <location>
        <begin position="119"/>
        <end position="139"/>
    </location>
</feature>
<evidence type="ECO:0000256" key="5">
    <source>
        <dbReference type="ARBA" id="ARBA00023125"/>
    </source>
</evidence>
<dbReference type="InterPro" id="IPR051356">
    <property type="entry name" value="SOX/SOX-like_TF"/>
</dbReference>
<dbReference type="Proteomes" id="UP001591681">
    <property type="component" value="Unassembled WGS sequence"/>
</dbReference>
<evidence type="ECO:0000259" key="10">
    <source>
        <dbReference type="PROSITE" id="PS50118"/>
    </source>
</evidence>
<reference evidence="11 12" key="1">
    <citation type="submission" date="2024-09" db="EMBL/GenBank/DDBJ databases">
        <title>A chromosome-level genome assembly of Gray's grenadier anchovy, Coilia grayii.</title>
        <authorList>
            <person name="Fu Z."/>
        </authorList>
    </citation>
    <scope>NUCLEOTIDE SEQUENCE [LARGE SCALE GENOMIC DNA]</scope>
    <source>
        <strain evidence="11">G4</strain>
        <tissue evidence="11">Muscle</tissue>
    </source>
</reference>
<feature type="compositionally biased region" description="Low complexity" evidence="9">
    <location>
        <begin position="146"/>
        <end position="155"/>
    </location>
</feature>
<organism evidence="11 12">
    <name type="scientific">Coilia grayii</name>
    <name type="common">Gray's grenadier anchovy</name>
    <dbReference type="NCBI Taxonomy" id="363190"/>
    <lineage>
        <taxon>Eukaryota</taxon>
        <taxon>Metazoa</taxon>
        <taxon>Chordata</taxon>
        <taxon>Craniata</taxon>
        <taxon>Vertebrata</taxon>
        <taxon>Euteleostomi</taxon>
        <taxon>Actinopterygii</taxon>
        <taxon>Neopterygii</taxon>
        <taxon>Teleostei</taxon>
        <taxon>Clupei</taxon>
        <taxon>Clupeiformes</taxon>
        <taxon>Clupeoidei</taxon>
        <taxon>Engraulidae</taxon>
        <taxon>Coilinae</taxon>
        <taxon>Coilia</taxon>
    </lineage>
</organism>
<dbReference type="PANTHER" id="PTHR45789">
    <property type="entry name" value="FI18025P1"/>
    <property type="match status" value="1"/>
</dbReference>
<feature type="domain" description="HMG box" evidence="10">
    <location>
        <begin position="1"/>
        <end position="44"/>
    </location>
</feature>
<evidence type="ECO:0000256" key="4">
    <source>
        <dbReference type="ARBA" id="ARBA00023054"/>
    </source>
</evidence>
<dbReference type="InterPro" id="IPR036910">
    <property type="entry name" value="HMG_box_dom_sf"/>
</dbReference>
<dbReference type="InterPro" id="IPR009071">
    <property type="entry name" value="HMG_box_dom"/>
</dbReference>
<feature type="region of interest" description="Disordered" evidence="9">
    <location>
        <begin position="59"/>
        <end position="165"/>
    </location>
</feature>
<keyword evidence="4" id="KW-0175">Coiled coil</keyword>
<dbReference type="PANTHER" id="PTHR45789:SF3">
    <property type="entry name" value="TRANSCRIPTION FACTOR SOX-5"/>
    <property type="match status" value="1"/>
</dbReference>
<keyword evidence="5 8" id="KW-0238">DNA-binding</keyword>
<evidence type="ECO:0000256" key="7">
    <source>
        <dbReference type="ARBA" id="ARBA00023242"/>
    </source>
</evidence>
<dbReference type="PROSITE" id="PS50118">
    <property type="entry name" value="HMG_BOX_2"/>
    <property type="match status" value="1"/>
</dbReference>
<evidence type="ECO:0000256" key="1">
    <source>
        <dbReference type="ARBA" id="ARBA00004123"/>
    </source>
</evidence>
<evidence type="ECO:0000313" key="12">
    <source>
        <dbReference type="Proteomes" id="UP001591681"/>
    </source>
</evidence>
<sequence>MHNSNISKILGSRWKAMSNLEKQPYYEEQGRLSKQHLEKYPDYKYKPRPNAPAWWTARSCASENTRPSCATAGRNATVLHRRPTGPAAAGLGGRGVPRCPLHSGHAVAPDALGTFQHVQQPRARGPAPQPGRRLPQQPRGQGGGASRQAGGAAHGRQQRRRLRGL</sequence>
<name>A0ABD1KWG8_9TELE</name>
<dbReference type="GO" id="GO:0003677">
    <property type="term" value="F:DNA binding"/>
    <property type="evidence" value="ECO:0007669"/>
    <property type="project" value="UniProtKB-UniRule"/>
</dbReference>
<gene>
    <name evidence="11" type="ORF">ACEWY4_002236</name>
</gene>
<evidence type="ECO:0000313" key="11">
    <source>
        <dbReference type="EMBL" id="KAL2103068.1"/>
    </source>
</evidence>
<dbReference type="Pfam" id="PF00505">
    <property type="entry name" value="HMG_box"/>
    <property type="match status" value="1"/>
</dbReference>
<evidence type="ECO:0000256" key="9">
    <source>
        <dbReference type="SAM" id="MobiDB-lite"/>
    </source>
</evidence>
<keyword evidence="3" id="KW-0805">Transcription regulation</keyword>
<keyword evidence="12" id="KW-1185">Reference proteome</keyword>